<dbReference type="InterPro" id="IPR036890">
    <property type="entry name" value="HATPase_C_sf"/>
</dbReference>
<accession>A0A917CPI6</accession>
<evidence type="ECO:0000256" key="3">
    <source>
        <dbReference type="ARBA" id="ARBA00012438"/>
    </source>
</evidence>
<proteinExistence type="predicted"/>
<keyword evidence="9" id="KW-0067">ATP-binding</keyword>
<evidence type="ECO:0000256" key="9">
    <source>
        <dbReference type="ARBA" id="ARBA00022840"/>
    </source>
</evidence>
<dbReference type="Pfam" id="PF02518">
    <property type="entry name" value="HATPase_c"/>
    <property type="match status" value="1"/>
</dbReference>
<dbReference type="InterPro" id="IPR005467">
    <property type="entry name" value="His_kinase_dom"/>
</dbReference>
<feature type="domain" description="HAMP" evidence="14">
    <location>
        <begin position="314"/>
        <end position="366"/>
    </location>
</feature>
<dbReference type="EC" id="2.7.13.3" evidence="3"/>
<evidence type="ECO:0000256" key="4">
    <source>
        <dbReference type="ARBA" id="ARBA00022475"/>
    </source>
</evidence>
<dbReference type="SUPFAM" id="SSF158472">
    <property type="entry name" value="HAMP domain-like"/>
    <property type="match status" value="1"/>
</dbReference>
<dbReference type="PANTHER" id="PTHR34220:SF7">
    <property type="entry name" value="SENSOR HISTIDINE KINASE YPDA"/>
    <property type="match status" value="1"/>
</dbReference>
<keyword evidence="5" id="KW-0597">Phosphoprotein</keyword>
<evidence type="ECO:0000259" key="14">
    <source>
        <dbReference type="PROSITE" id="PS50885"/>
    </source>
</evidence>
<evidence type="ECO:0000256" key="10">
    <source>
        <dbReference type="ARBA" id="ARBA00023012"/>
    </source>
</evidence>
<evidence type="ECO:0000313" key="16">
    <source>
        <dbReference type="Proteomes" id="UP000644756"/>
    </source>
</evidence>
<evidence type="ECO:0000256" key="8">
    <source>
        <dbReference type="ARBA" id="ARBA00022777"/>
    </source>
</evidence>
<dbReference type="GO" id="GO:0005524">
    <property type="term" value="F:ATP binding"/>
    <property type="evidence" value="ECO:0007669"/>
    <property type="project" value="UniProtKB-KW"/>
</dbReference>
<keyword evidence="11 12" id="KW-0472">Membrane</keyword>
<sequence length="607" mass="69923">MKRIFSWFYERYTRKIQLRLTIYFLLILLPLVIVSLFVNFRSQNILLERTVERTETALASSMDYIDLTLQNVEEISTLVATDNNMLRTLSQIGAELDAMSYIRFADIMKELGAFTSINNMVSQVSLFHSQSGMLLSTAHGGSRIVRPLHLQELRHLAESNGTGIMYLMPDYPITETETFGSVVNTDSISLVRVMDLNNPAREPNLLIFTFNKGRLLDLIRSLLPSPNADIYLYTNDQELVAGTGDRGLQFGDLRDTTPGEFAVRVDSRYYKWSLLLLQPEEELIKETYLTRMYTYIIIGISVILALLISWAVYSGIASPVQRLLKGMHSVGSGNFNTRLENNRSDELGYLTNAFNKMVQDQKDSIQYHYEQQLRLTRTELKFLQSQINPHFLYNTLDSIYWTAKNYDAAEISEMVLNLSRFFRLSLDKGRDTFTVEENVTHLHYYIRIQQLRFLDSFSVTYDLQEESKPFFIMKLLLQPLVENAILHGLDNKHDGHLHIASRIEQEYLILSVSDNGAGIGKERLDDIHQELEKLSSHEFGPFSYMEQHIKGMYGLRNVLSRIKMYYGDQADLQISSGEGQGTTVKIILPLDRCEETFRLKPFPNQSF</sequence>
<dbReference type="InterPro" id="IPR003594">
    <property type="entry name" value="HATPase_dom"/>
</dbReference>
<keyword evidence="16" id="KW-1185">Reference proteome</keyword>
<dbReference type="Pfam" id="PF00672">
    <property type="entry name" value="HAMP"/>
    <property type="match status" value="1"/>
</dbReference>
<dbReference type="PROSITE" id="PS50885">
    <property type="entry name" value="HAMP"/>
    <property type="match status" value="1"/>
</dbReference>
<dbReference type="GO" id="GO:0000155">
    <property type="term" value="F:phosphorelay sensor kinase activity"/>
    <property type="evidence" value="ECO:0007669"/>
    <property type="project" value="InterPro"/>
</dbReference>
<keyword evidence="12" id="KW-0812">Transmembrane</keyword>
<keyword evidence="8" id="KW-0418">Kinase</keyword>
<evidence type="ECO:0000256" key="11">
    <source>
        <dbReference type="ARBA" id="ARBA00023136"/>
    </source>
</evidence>
<dbReference type="RefSeq" id="WP_188529568.1">
    <property type="nucleotide sequence ID" value="NZ_BMGR01000003.1"/>
</dbReference>
<dbReference type="Proteomes" id="UP000644756">
    <property type="component" value="Unassembled WGS sequence"/>
</dbReference>
<evidence type="ECO:0000256" key="2">
    <source>
        <dbReference type="ARBA" id="ARBA00004651"/>
    </source>
</evidence>
<keyword evidence="4" id="KW-1003">Cell membrane</keyword>
<dbReference type="PROSITE" id="PS50109">
    <property type="entry name" value="HIS_KIN"/>
    <property type="match status" value="1"/>
</dbReference>
<organism evidence="15 16">
    <name type="scientific">Paenibacillus abyssi</name>
    <dbReference type="NCBI Taxonomy" id="1340531"/>
    <lineage>
        <taxon>Bacteria</taxon>
        <taxon>Bacillati</taxon>
        <taxon>Bacillota</taxon>
        <taxon>Bacilli</taxon>
        <taxon>Bacillales</taxon>
        <taxon>Paenibacillaceae</taxon>
        <taxon>Paenibacillus</taxon>
    </lineage>
</organism>
<reference evidence="15" key="1">
    <citation type="journal article" date="2014" name="Int. J. Syst. Evol. Microbiol.">
        <title>Complete genome sequence of Corynebacterium casei LMG S-19264T (=DSM 44701T), isolated from a smear-ripened cheese.</title>
        <authorList>
            <consortium name="US DOE Joint Genome Institute (JGI-PGF)"/>
            <person name="Walter F."/>
            <person name="Albersmeier A."/>
            <person name="Kalinowski J."/>
            <person name="Ruckert C."/>
        </authorList>
    </citation>
    <scope>NUCLEOTIDE SEQUENCE</scope>
    <source>
        <strain evidence="15">CGMCC 1.12987</strain>
    </source>
</reference>
<feature type="transmembrane region" description="Helical" evidence="12">
    <location>
        <begin position="292"/>
        <end position="313"/>
    </location>
</feature>
<dbReference type="EMBL" id="BMGR01000003">
    <property type="protein sequence ID" value="GGF94426.1"/>
    <property type="molecule type" value="Genomic_DNA"/>
</dbReference>
<evidence type="ECO:0000256" key="12">
    <source>
        <dbReference type="SAM" id="Phobius"/>
    </source>
</evidence>
<name>A0A917CPI6_9BACL</name>
<evidence type="ECO:0000259" key="13">
    <source>
        <dbReference type="PROSITE" id="PS50109"/>
    </source>
</evidence>
<feature type="domain" description="Histidine kinase" evidence="13">
    <location>
        <begin position="473"/>
        <end position="592"/>
    </location>
</feature>
<dbReference type="CDD" id="cd06225">
    <property type="entry name" value="HAMP"/>
    <property type="match status" value="1"/>
</dbReference>
<comment type="caution">
    <text evidence="15">The sequence shown here is derived from an EMBL/GenBank/DDBJ whole genome shotgun (WGS) entry which is preliminary data.</text>
</comment>
<feature type="transmembrane region" description="Helical" evidence="12">
    <location>
        <begin position="20"/>
        <end position="40"/>
    </location>
</feature>
<keyword evidence="12" id="KW-1133">Transmembrane helix</keyword>
<evidence type="ECO:0000313" key="15">
    <source>
        <dbReference type="EMBL" id="GGF94426.1"/>
    </source>
</evidence>
<dbReference type="SUPFAM" id="SSF55874">
    <property type="entry name" value="ATPase domain of HSP90 chaperone/DNA topoisomerase II/histidine kinase"/>
    <property type="match status" value="1"/>
</dbReference>
<reference evidence="15" key="2">
    <citation type="submission" date="2020-09" db="EMBL/GenBank/DDBJ databases">
        <authorList>
            <person name="Sun Q."/>
            <person name="Zhou Y."/>
        </authorList>
    </citation>
    <scope>NUCLEOTIDE SEQUENCE</scope>
    <source>
        <strain evidence="15">CGMCC 1.12987</strain>
    </source>
</reference>
<dbReference type="InterPro" id="IPR010559">
    <property type="entry name" value="Sig_transdc_His_kin_internal"/>
</dbReference>
<comment type="catalytic activity">
    <reaction evidence="1">
        <text>ATP + protein L-histidine = ADP + protein N-phospho-L-histidine.</text>
        <dbReference type="EC" id="2.7.13.3"/>
    </reaction>
</comment>
<dbReference type="Gene3D" id="3.30.565.10">
    <property type="entry name" value="Histidine kinase-like ATPase, C-terminal domain"/>
    <property type="match status" value="1"/>
</dbReference>
<evidence type="ECO:0000256" key="5">
    <source>
        <dbReference type="ARBA" id="ARBA00022553"/>
    </source>
</evidence>
<gene>
    <name evidence="15" type="ORF">GCM10010916_09720</name>
</gene>
<comment type="subcellular location">
    <subcellularLocation>
        <location evidence="2">Cell membrane</location>
        <topology evidence="2">Multi-pass membrane protein</topology>
    </subcellularLocation>
</comment>
<dbReference type="Pfam" id="PF06580">
    <property type="entry name" value="His_kinase"/>
    <property type="match status" value="1"/>
</dbReference>
<evidence type="ECO:0000256" key="1">
    <source>
        <dbReference type="ARBA" id="ARBA00000085"/>
    </source>
</evidence>
<evidence type="ECO:0000256" key="7">
    <source>
        <dbReference type="ARBA" id="ARBA00022741"/>
    </source>
</evidence>
<dbReference type="SMART" id="SM00304">
    <property type="entry name" value="HAMP"/>
    <property type="match status" value="1"/>
</dbReference>
<keyword evidence="7" id="KW-0547">Nucleotide-binding</keyword>
<dbReference type="Gene3D" id="6.10.340.10">
    <property type="match status" value="1"/>
</dbReference>
<dbReference type="AlphaFoldDB" id="A0A917CPI6"/>
<protein>
    <recommendedName>
        <fullName evidence="3">histidine kinase</fullName>
        <ecNumber evidence="3">2.7.13.3</ecNumber>
    </recommendedName>
</protein>
<dbReference type="PANTHER" id="PTHR34220">
    <property type="entry name" value="SENSOR HISTIDINE KINASE YPDA"/>
    <property type="match status" value="1"/>
</dbReference>
<keyword evidence="6" id="KW-0808">Transferase</keyword>
<keyword evidence="10" id="KW-0902">Two-component regulatory system</keyword>
<dbReference type="GO" id="GO:0005886">
    <property type="term" value="C:plasma membrane"/>
    <property type="evidence" value="ECO:0007669"/>
    <property type="project" value="UniProtKB-SubCell"/>
</dbReference>
<evidence type="ECO:0000256" key="6">
    <source>
        <dbReference type="ARBA" id="ARBA00022679"/>
    </source>
</evidence>
<dbReference type="InterPro" id="IPR003660">
    <property type="entry name" value="HAMP_dom"/>
</dbReference>
<dbReference type="InterPro" id="IPR050640">
    <property type="entry name" value="Bact_2-comp_sensor_kinase"/>
</dbReference>